<keyword evidence="4 6" id="KW-0808">Transferase</keyword>
<dbReference type="NCBIfam" id="TIGR00406">
    <property type="entry name" value="prmA"/>
    <property type="match status" value="1"/>
</dbReference>
<sequence>MGWIQLHLSTTPDLAQDLEILLEANDSLAITLVDAADQPVFEPVRGETPLWDSIILTALFPAERDPEKLIQDLRKSYHPNKLPPVELKLLEDEDWERAWMENFKPLCFGENLWICPSWAKAPKPEAVNIMLDPGLAFGTGTHPTTALCLRWLDQQELKDMTLIDYGCGSGILGLAALLLGAKQVIGVDNDPQALTACKNNCEKNQLDLAKFPVFLPKDFAEKITHADINPTDFLLANILAGPLIELAAYLAALVKPKGRILLSGILQEQAESVRQAYEPWFEFEAITSQDGWVRIVGRRIP</sequence>
<dbReference type="SUPFAM" id="SSF53335">
    <property type="entry name" value="S-adenosyl-L-methionine-dependent methyltransferases"/>
    <property type="match status" value="1"/>
</dbReference>
<keyword evidence="7" id="KW-0687">Ribonucleoprotein</keyword>
<keyword evidence="7" id="KW-0689">Ribosomal protein</keyword>
<dbReference type="InterPro" id="IPR050078">
    <property type="entry name" value="Ribosomal_L11_MeTrfase_PrmA"/>
</dbReference>
<accession>A0A2A5CD49</accession>
<keyword evidence="3 6" id="KW-0489">Methyltransferase</keyword>
<dbReference type="EMBL" id="NVWI01000004">
    <property type="protein sequence ID" value="PCJ41702.1"/>
    <property type="molecule type" value="Genomic_DNA"/>
</dbReference>
<dbReference type="GO" id="GO:0016279">
    <property type="term" value="F:protein-lysine N-methyltransferase activity"/>
    <property type="evidence" value="ECO:0007669"/>
    <property type="project" value="TreeGrafter"/>
</dbReference>
<dbReference type="PANTHER" id="PTHR43648:SF1">
    <property type="entry name" value="ELECTRON TRANSFER FLAVOPROTEIN BETA SUBUNIT LYSINE METHYLTRANSFERASE"/>
    <property type="match status" value="1"/>
</dbReference>
<comment type="caution">
    <text evidence="7">The sequence shown here is derived from an EMBL/GenBank/DDBJ whole genome shotgun (WGS) entry which is preliminary data.</text>
</comment>
<comment type="catalytic activity">
    <reaction evidence="6">
        <text>L-lysyl-[protein] + 3 S-adenosyl-L-methionine = N(6),N(6),N(6)-trimethyl-L-lysyl-[protein] + 3 S-adenosyl-L-homocysteine + 3 H(+)</text>
        <dbReference type="Rhea" id="RHEA:54192"/>
        <dbReference type="Rhea" id="RHEA-COMP:9752"/>
        <dbReference type="Rhea" id="RHEA-COMP:13826"/>
        <dbReference type="ChEBI" id="CHEBI:15378"/>
        <dbReference type="ChEBI" id="CHEBI:29969"/>
        <dbReference type="ChEBI" id="CHEBI:57856"/>
        <dbReference type="ChEBI" id="CHEBI:59789"/>
        <dbReference type="ChEBI" id="CHEBI:61961"/>
    </reaction>
</comment>
<dbReference type="InterPro" id="IPR029063">
    <property type="entry name" value="SAM-dependent_MTases_sf"/>
</dbReference>
<evidence type="ECO:0000313" key="7">
    <source>
        <dbReference type="EMBL" id="PCJ41702.1"/>
    </source>
</evidence>
<protein>
    <recommendedName>
        <fullName evidence="6">Ribosomal protein L11 methyltransferase</fullName>
        <shortName evidence="6">L11 Mtase</shortName>
        <ecNumber evidence="6">2.1.1.-</ecNumber>
    </recommendedName>
</protein>
<evidence type="ECO:0000256" key="2">
    <source>
        <dbReference type="ARBA" id="ARBA00022490"/>
    </source>
</evidence>
<dbReference type="GO" id="GO:0005840">
    <property type="term" value="C:ribosome"/>
    <property type="evidence" value="ECO:0007669"/>
    <property type="project" value="UniProtKB-KW"/>
</dbReference>
<dbReference type="PIRSF" id="PIRSF000401">
    <property type="entry name" value="RPL11_MTase"/>
    <property type="match status" value="1"/>
</dbReference>
<proteinExistence type="inferred from homology"/>
<dbReference type="AlphaFoldDB" id="A0A2A5CD49"/>
<dbReference type="GO" id="GO:0032259">
    <property type="term" value="P:methylation"/>
    <property type="evidence" value="ECO:0007669"/>
    <property type="project" value="UniProtKB-KW"/>
</dbReference>
<evidence type="ECO:0000256" key="6">
    <source>
        <dbReference type="HAMAP-Rule" id="MF_00735"/>
    </source>
</evidence>
<feature type="binding site" evidence="6">
    <location>
        <position position="188"/>
    </location>
    <ligand>
        <name>S-adenosyl-L-methionine</name>
        <dbReference type="ChEBI" id="CHEBI:59789"/>
    </ligand>
</feature>
<evidence type="ECO:0000313" key="8">
    <source>
        <dbReference type="Proteomes" id="UP000228987"/>
    </source>
</evidence>
<dbReference type="Proteomes" id="UP000228987">
    <property type="component" value="Unassembled WGS sequence"/>
</dbReference>
<evidence type="ECO:0000256" key="3">
    <source>
        <dbReference type="ARBA" id="ARBA00022603"/>
    </source>
</evidence>
<gene>
    <name evidence="6" type="primary">prmA</name>
    <name evidence="7" type="ORF">COA71_06720</name>
</gene>
<dbReference type="EC" id="2.1.1.-" evidence="6"/>
<dbReference type="HAMAP" id="MF_00735">
    <property type="entry name" value="Methyltr_PrmA"/>
    <property type="match status" value="1"/>
</dbReference>
<dbReference type="Pfam" id="PF06325">
    <property type="entry name" value="PrmA"/>
    <property type="match status" value="1"/>
</dbReference>
<organism evidence="7 8">
    <name type="scientific">SAR86 cluster bacterium</name>
    <dbReference type="NCBI Taxonomy" id="2030880"/>
    <lineage>
        <taxon>Bacteria</taxon>
        <taxon>Pseudomonadati</taxon>
        <taxon>Pseudomonadota</taxon>
        <taxon>Gammaproteobacteria</taxon>
        <taxon>SAR86 cluster</taxon>
    </lineage>
</organism>
<feature type="binding site" evidence="6">
    <location>
        <position position="166"/>
    </location>
    <ligand>
        <name>S-adenosyl-L-methionine</name>
        <dbReference type="ChEBI" id="CHEBI:59789"/>
    </ligand>
</feature>
<comment type="similarity">
    <text evidence="1 6">Belongs to the methyltransferase superfamily. PrmA family.</text>
</comment>
<evidence type="ECO:0000256" key="1">
    <source>
        <dbReference type="ARBA" id="ARBA00009741"/>
    </source>
</evidence>
<feature type="binding site" evidence="6">
    <location>
        <position position="237"/>
    </location>
    <ligand>
        <name>S-adenosyl-L-methionine</name>
        <dbReference type="ChEBI" id="CHEBI:59789"/>
    </ligand>
</feature>
<name>A0A2A5CD49_9GAMM</name>
<dbReference type="Gene3D" id="3.40.50.150">
    <property type="entry name" value="Vaccinia Virus protein VP39"/>
    <property type="match status" value="1"/>
</dbReference>
<comment type="subcellular location">
    <subcellularLocation>
        <location evidence="6">Cytoplasm</location>
    </subcellularLocation>
</comment>
<dbReference type="GO" id="GO:0005829">
    <property type="term" value="C:cytosol"/>
    <property type="evidence" value="ECO:0007669"/>
    <property type="project" value="TreeGrafter"/>
</dbReference>
<dbReference type="PANTHER" id="PTHR43648">
    <property type="entry name" value="ELECTRON TRANSFER FLAVOPROTEIN BETA SUBUNIT LYSINE METHYLTRANSFERASE"/>
    <property type="match status" value="1"/>
</dbReference>
<keyword evidence="5 6" id="KW-0949">S-adenosyl-L-methionine</keyword>
<reference evidence="8" key="1">
    <citation type="submission" date="2017-08" db="EMBL/GenBank/DDBJ databases">
        <title>A dynamic microbial community with high functional redundancy inhabits the cold, oxic subseafloor aquifer.</title>
        <authorList>
            <person name="Tully B.J."/>
            <person name="Wheat C.G."/>
            <person name="Glazer B.T."/>
            <person name="Huber J.A."/>
        </authorList>
    </citation>
    <scope>NUCLEOTIDE SEQUENCE [LARGE SCALE GENOMIC DNA]</scope>
</reference>
<evidence type="ECO:0000256" key="4">
    <source>
        <dbReference type="ARBA" id="ARBA00022679"/>
    </source>
</evidence>
<dbReference type="InterPro" id="IPR004498">
    <property type="entry name" value="Ribosomal_PrmA_MeTrfase"/>
</dbReference>
<evidence type="ECO:0000256" key="5">
    <source>
        <dbReference type="ARBA" id="ARBA00022691"/>
    </source>
</evidence>
<comment type="function">
    <text evidence="6">Methylates ribosomal protein L11.</text>
</comment>
<keyword evidence="2 6" id="KW-0963">Cytoplasm</keyword>
<feature type="binding site" evidence="6">
    <location>
        <position position="145"/>
    </location>
    <ligand>
        <name>S-adenosyl-L-methionine</name>
        <dbReference type="ChEBI" id="CHEBI:59789"/>
    </ligand>
</feature>